<evidence type="ECO:0000313" key="1">
    <source>
        <dbReference type="EMBL" id="MFG6489112.1"/>
    </source>
</evidence>
<comment type="caution">
    <text evidence="1">The sequence shown here is derived from an EMBL/GenBank/DDBJ whole genome shotgun (WGS) entry which is preliminary data.</text>
</comment>
<keyword evidence="2" id="KW-1185">Reference proteome</keyword>
<name>A0ABW7HI02_9BURK</name>
<evidence type="ECO:0000313" key="2">
    <source>
        <dbReference type="Proteomes" id="UP001606134"/>
    </source>
</evidence>
<accession>A0ABW7HI02</accession>
<sequence length="175" mass="18595">MNSLPRHADADMPASAPLLTPQELLAGSQLQHDVEIPAAVLRPGQTDDTSSTRRVVRLRPLKVATLALISRAAQDDAALVPLLMIKESLVEPQLSFDEIRGLHAGLVQFLVAAVHRISGLQADGEAVRAATDSAIGEAHLRLARHYGWTPSQVAELTPGQMAVYLSALPGPGVQP</sequence>
<gene>
    <name evidence="1" type="ORF">ACG04R_20670</name>
</gene>
<reference evidence="1 2" key="1">
    <citation type="submission" date="2024-08" db="EMBL/GenBank/DDBJ databases">
        <authorList>
            <person name="Lu H."/>
        </authorList>
    </citation>
    <scope>NUCLEOTIDE SEQUENCE [LARGE SCALE GENOMIC DNA]</scope>
    <source>
        <strain evidence="1 2">BYS78W</strain>
    </source>
</reference>
<dbReference type="EMBL" id="JBIGIC010000011">
    <property type="protein sequence ID" value="MFG6489112.1"/>
    <property type="molecule type" value="Genomic_DNA"/>
</dbReference>
<dbReference type="RefSeq" id="WP_394415311.1">
    <property type="nucleotide sequence ID" value="NZ_JBIGIC010000011.1"/>
</dbReference>
<dbReference type="Proteomes" id="UP001606134">
    <property type="component" value="Unassembled WGS sequence"/>
</dbReference>
<protein>
    <submittedName>
        <fullName evidence="1">Uncharacterized protein</fullName>
    </submittedName>
</protein>
<organism evidence="1 2">
    <name type="scientific">Pelomonas candidula</name>
    <dbReference type="NCBI Taxonomy" id="3299025"/>
    <lineage>
        <taxon>Bacteria</taxon>
        <taxon>Pseudomonadati</taxon>
        <taxon>Pseudomonadota</taxon>
        <taxon>Betaproteobacteria</taxon>
        <taxon>Burkholderiales</taxon>
        <taxon>Sphaerotilaceae</taxon>
        <taxon>Roseateles</taxon>
    </lineage>
</organism>
<proteinExistence type="predicted"/>